<dbReference type="PANTHER" id="PTHR16008:SF6">
    <property type="entry name" value="SI:DKEY-12E7.1"/>
    <property type="match status" value="1"/>
</dbReference>
<dbReference type="Pfam" id="PF12937">
    <property type="entry name" value="F-box-like"/>
    <property type="match status" value="1"/>
</dbReference>
<dbReference type="GO" id="GO:0019005">
    <property type="term" value="C:SCF ubiquitin ligase complex"/>
    <property type="evidence" value="ECO:0007669"/>
    <property type="project" value="TreeGrafter"/>
</dbReference>
<dbReference type="AlphaFoldDB" id="A0A3Q2CHF0"/>
<proteinExistence type="predicted"/>
<dbReference type="GO" id="GO:0000209">
    <property type="term" value="P:protein polyubiquitination"/>
    <property type="evidence" value="ECO:0007669"/>
    <property type="project" value="TreeGrafter"/>
</dbReference>
<reference evidence="3" key="2">
    <citation type="submission" date="2025-09" db="UniProtKB">
        <authorList>
            <consortium name="Ensembl"/>
        </authorList>
    </citation>
    <scope>IDENTIFICATION</scope>
</reference>
<evidence type="ECO:0000259" key="2">
    <source>
        <dbReference type="PROSITE" id="PS50181"/>
    </source>
</evidence>
<accession>A0A3Q2CHF0</accession>
<evidence type="ECO:0000313" key="3">
    <source>
        <dbReference type="Ensembl" id="ENSCVAP00000004492.1"/>
    </source>
</evidence>
<dbReference type="Ensembl" id="ENSCVAT00000008258.1">
    <property type="protein sequence ID" value="ENSCVAP00000004492.1"/>
    <property type="gene ID" value="ENSCVAG00000005784.1"/>
</dbReference>
<dbReference type="PANTHER" id="PTHR16008">
    <property type="entry name" value="F-BOX ONLY PROTEIN 4"/>
    <property type="match status" value="1"/>
</dbReference>
<dbReference type="Gene3D" id="1.20.1280.50">
    <property type="match status" value="1"/>
</dbReference>
<dbReference type="InterPro" id="IPR036047">
    <property type="entry name" value="F-box-like_dom_sf"/>
</dbReference>
<feature type="compositionally biased region" description="Basic and acidic residues" evidence="1">
    <location>
        <begin position="1"/>
        <end position="10"/>
    </location>
</feature>
<evidence type="ECO:0000256" key="1">
    <source>
        <dbReference type="SAM" id="MobiDB-lite"/>
    </source>
</evidence>
<dbReference type="GO" id="GO:0031146">
    <property type="term" value="P:SCF-dependent proteasomal ubiquitin-dependent protein catabolic process"/>
    <property type="evidence" value="ECO:0007669"/>
    <property type="project" value="InterPro"/>
</dbReference>
<dbReference type="Proteomes" id="UP000265020">
    <property type="component" value="Unassembled WGS sequence"/>
</dbReference>
<dbReference type="SMART" id="SM00256">
    <property type="entry name" value="FBOX"/>
    <property type="match status" value="1"/>
</dbReference>
<dbReference type="PROSITE" id="PS50181">
    <property type="entry name" value="FBOX"/>
    <property type="match status" value="1"/>
</dbReference>
<keyword evidence="4" id="KW-1185">Reference proteome</keyword>
<dbReference type="InterPro" id="IPR039588">
    <property type="entry name" value="FBXO4"/>
</dbReference>
<dbReference type="InterPro" id="IPR001810">
    <property type="entry name" value="F-box_dom"/>
</dbReference>
<dbReference type="SUPFAM" id="SSF81383">
    <property type="entry name" value="F-box domain"/>
    <property type="match status" value="1"/>
</dbReference>
<feature type="domain" description="F-box" evidence="2">
    <location>
        <begin position="31"/>
        <end position="77"/>
    </location>
</feature>
<feature type="region of interest" description="Disordered" evidence="1">
    <location>
        <begin position="1"/>
        <end position="24"/>
    </location>
</feature>
<dbReference type="GeneTree" id="ENSGT01110000271467"/>
<dbReference type="FunFam" id="1.20.1280.50:FF:000005">
    <property type="entry name" value="F-box/LRR-repeat protein 3 isoform X1"/>
    <property type="match status" value="1"/>
</dbReference>
<organism evidence="3 4">
    <name type="scientific">Cyprinodon variegatus</name>
    <name type="common">Sheepshead minnow</name>
    <dbReference type="NCBI Taxonomy" id="28743"/>
    <lineage>
        <taxon>Eukaryota</taxon>
        <taxon>Metazoa</taxon>
        <taxon>Chordata</taxon>
        <taxon>Craniata</taxon>
        <taxon>Vertebrata</taxon>
        <taxon>Euteleostomi</taxon>
        <taxon>Actinopterygii</taxon>
        <taxon>Neopterygii</taxon>
        <taxon>Teleostei</taxon>
        <taxon>Neoteleostei</taxon>
        <taxon>Acanthomorphata</taxon>
        <taxon>Ovalentaria</taxon>
        <taxon>Atherinomorphae</taxon>
        <taxon>Cyprinodontiformes</taxon>
        <taxon>Cyprinodontidae</taxon>
        <taxon>Cyprinodon</taxon>
    </lineage>
</organism>
<evidence type="ECO:0000313" key="4">
    <source>
        <dbReference type="Proteomes" id="UP000265020"/>
    </source>
</evidence>
<name>A0A3Q2CHF0_CYPVA</name>
<dbReference type="STRING" id="28743.ENSCVAP00000004492"/>
<protein>
    <recommendedName>
        <fullName evidence="2">F-box domain-containing protein</fullName>
    </recommendedName>
</protein>
<sequence>MNTGKKRMEEDSPSSGCEDEDMSVDNRGTEIGEWERLPDVCLLHIFKYLNDYDRSKAALVCHHWHNMMRLPCLWRYRSFYFTGRVSRYKQSEYNVAVGYAKNLGVFLESLKVTVSPPQSVVLAERLILTICGLLVTLVR</sequence>
<reference evidence="3" key="1">
    <citation type="submission" date="2025-08" db="UniProtKB">
        <authorList>
            <consortium name="Ensembl"/>
        </authorList>
    </citation>
    <scope>IDENTIFICATION</scope>
</reference>